<dbReference type="AlphaFoldDB" id="A0A6N8R6C3"/>
<dbReference type="EMBL" id="WUIY01000255">
    <property type="protein sequence ID" value="MXI77045.1"/>
    <property type="molecule type" value="Genomic_DNA"/>
</dbReference>
<dbReference type="Proteomes" id="UP000436141">
    <property type="component" value="Unassembled WGS sequence"/>
</dbReference>
<dbReference type="GO" id="GO:1904680">
    <property type="term" value="F:peptide transmembrane transporter activity"/>
    <property type="evidence" value="ECO:0007669"/>
    <property type="project" value="TreeGrafter"/>
</dbReference>
<evidence type="ECO:0000259" key="2">
    <source>
        <dbReference type="Pfam" id="PF12793"/>
    </source>
</evidence>
<dbReference type="PANTHER" id="PTHR30290:SF19">
    <property type="entry name" value="ABC TRANSPORTER PERIPLASMIC BINDING PROTEIN"/>
    <property type="match status" value="1"/>
</dbReference>
<reference evidence="3 4" key="1">
    <citation type="submission" date="2019-12" db="EMBL/GenBank/DDBJ databases">
        <title>Enteriobacteria Tanzani isolates_10434.</title>
        <authorList>
            <person name="Subbiah M."/>
            <person name="Call D."/>
        </authorList>
    </citation>
    <scope>NUCLEOTIDE SEQUENCE [LARGE SCALE GENOMIC DNA]</scope>
    <source>
        <strain evidence="3 4">10434wD1</strain>
    </source>
</reference>
<sequence length="276" mass="31940">MRLLNRLNQYQRLWQPSAGKPQAVTVNELAERCFCSERHVRTLLRQAQEAGWLEWQAQSGRGKRGQLRFLVTPESLRNAMMEQALETGKQQDVLELAQLAPGELRTLLQPFMGGQWQNDTPTLRIPYYRPLEPLQPGFLPGRAEQHLAGQIFSGLTRFDNNTQRPIGDLAHHWETSTDGLRWDFYLRSTLHWHNGDAVKASHLHQRLLMLLQLPALDQLFISVKRIEVTHPQCLTFFLHRPDYWLAHRLASYCSHLAHPQFPLIGTGPFRLTQFTA</sequence>
<organism evidence="3 4">
    <name type="scientific">Escherichia coli</name>
    <dbReference type="NCBI Taxonomy" id="562"/>
    <lineage>
        <taxon>Bacteria</taxon>
        <taxon>Pseudomonadati</taxon>
        <taxon>Pseudomonadota</taxon>
        <taxon>Gammaproteobacteria</taxon>
        <taxon>Enterobacterales</taxon>
        <taxon>Enterobacteriaceae</taxon>
        <taxon>Escherichia</taxon>
    </lineage>
</organism>
<feature type="domain" description="Solute-binding protein family 5" evidence="1">
    <location>
        <begin position="165"/>
        <end position="275"/>
    </location>
</feature>
<dbReference type="GO" id="GO:0015833">
    <property type="term" value="P:peptide transport"/>
    <property type="evidence" value="ECO:0007669"/>
    <property type="project" value="TreeGrafter"/>
</dbReference>
<dbReference type="PANTHER" id="PTHR30290">
    <property type="entry name" value="PERIPLASMIC BINDING COMPONENT OF ABC TRANSPORTER"/>
    <property type="match status" value="1"/>
</dbReference>
<dbReference type="SUPFAM" id="SSF53850">
    <property type="entry name" value="Periplasmic binding protein-like II"/>
    <property type="match status" value="1"/>
</dbReference>
<evidence type="ECO:0000259" key="1">
    <source>
        <dbReference type="Pfam" id="PF00496"/>
    </source>
</evidence>
<feature type="non-terminal residue" evidence="3">
    <location>
        <position position="276"/>
    </location>
</feature>
<dbReference type="Pfam" id="PF00496">
    <property type="entry name" value="SBP_bac_5"/>
    <property type="match status" value="1"/>
</dbReference>
<gene>
    <name evidence="3" type="ORF">GRW05_22885</name>
</gene>
<evidence type="ECO:0000313" key="3">
    <source>
        <dbReference type="EMBL" id="MXI77045.1"/>
    </source>
</evidence>
<comment type="caution">
    <text evidence="3">The sequence shown here is derived from an EMBL/GenBank/DDBJ whole genome shotgun (WGS) entry which is preliminary data.</text>
</comment>
<protein>
    <submittedName>
        <fullName evidence="3">SgrR family transcriptional regulator</fullName>
    </submittedName>
</protein>
<dbReference type="Pfam" id="PF12793">
    <property type="entry name" value="SgrR_N"/>
    <property type="match status" value="1"/>
</dbReference>
<name>A0A6N8R6C3_ECOLX</name>
<dbReference type="InterPro" id="IPR025370">
    <property type="entry name" value="SgrR_HTH_N"/>
</dbReference>
<dbReference type="InterPro" id="IPR000914">
    <property type="entry name" value="SBP_5_dom"/>
</dbReference>
<dbReference type="InterPro" id="IPR039424">
    <property type="entry name" value="SBP_5"/>
</dbReference>
<proteinExistence type="predicted"/>
<accession>A0A6N8R6C3</accession>
<feature type="domain" description="Transcriptional regulator SgrR N-terminal HTH" evidence="2">
    <location>
        <begin position="7"/>
        <end position="119"/>
    </location>
</feature>
<evidence type="ECO:0000313" key="4">
    <source>
        <dbReference type="Proteomes" id="UP000436141"/>
    </source>
</evidence>
<dbReference type="Gene3D" id="3.40.190.10">
    <property type="entry name" value="Periplasmic binding protein-like II"/>
    <property type="match status" value="1"/>
</dbReference>